<evidence type="ECO:0000256" key="2">
    <source>
        <dbReference type="ARBA" id="ARBA00006929"/>
    </source>
</evidence>
<evidence type="ECO:0000256" key="3">
    <source>
        <dbReference type="ARBA" id="ARBA00022729"/>
    </source>
</evidence>
<keyword evidence="7" id="KW-0449">Lipoprotein</keyword>
<dbReference type="PANTHER" id="PTHR34933">
    <property type="entry name" value="FLAGELLAR L-RING PROTEIN"/>
    <property type="match status" value="1"/>
</dbReference>
<feature type="signal peptide" evidence="8">
    <location>
        <begin position="1"/>
        <end position="28"/>
    </location>
</feature>
<comment type="function">
    <text evidence="1 7">Assembles around the rod to form the L-ring and probably protects the motor/basal body from shearing forces during rotation.</text>
</comment>
<dbReference type="STRING" id="1246637.MTBBW1_1730026"/>
<comment type="subcellular location">
    <subcellularLocation>
        <location evidence="7">Cell outer membrane</location>
        <topology evidence="7">Lipid-anchor</topology>
    </subcellularLocation>
    <subcellularLocation>
        <location evidence="7">Bacterial flagellum basal body</location>
    </subcellularLocation>
</comment>
<evidence type="ECO:0000256" key="1">
    <source>
        <dbReference type="ARBA" id="ARBA00002591"/>
    </source>
</evidence>
<dbReference type="GO" id="GO:0009427">
    <property type="term" value="C:bacterial-type flagellum basal body, distal rod, L ring"/>
    <property type="evidence" value="ECO:0007669"/>
    <property type="project" value="InterPro"/>
</dbReference>
<dbReference type="GO" id="GO:0003774">
    <property type="term" value="F:cytoskeletal motor activity"/>
    <property type="evidence" value="ECO:0007669"/>
    <property type="project" value="InterPro"/>
</dbReference>
<keyword evidence="4 7" id="KW-0472">Membrane</keyword>
<feature type="chain" id="PRO_5012980884" description="Flagellar L-ring protein" evidence="8">
    <location>
        <begin position="29"/>
        <end position="247"/>
    </location>
</feature>
<dbReference type="PROSITE" id="PS51257">
    <property type="entry name" value="PROKAR_LIPOPROTEIN"/>
    <property type="match status" value="1"/>
</dbReference>
<dbReference type="HAMAP" id="MF_00415">
    <property type="entry name" value="FlgH"/>
    <property type="match status" value="1"/>
</dbReference>
<keyword evidence="9" id="KW-0966">Cell projection</keyword>
<accession>A0A1W1HA19</accession>
<dbReference type="InterPro" id="IPR000527">
    <property type="entry name" value="Flag_Lring"/>
</dbReference>
<dbReference type="GO" id="GO:0071973">
    <property type="term" value="P:bacterial-type flagellum-dependent cell motility"/>
    <property type="evidence" value="ECO:0007669"/>
    <property type="project" value="InterPro"/>
</dbReference>
<comment type="similarity">
    <text evidence="2 7">Belongs to the FlgH family.</text>
</comment>
<comment type="subunit">
    <text evidence="7">The basal body constitutes a major portion of the flagellar organelle and consists of four rings (L,P,S, and M) mounted on a central rod.</text>
</comment>
<protein>
    <recommendedName>
        <fullName evidence="7">Flagellar L-ring protein</fullName>
    </recommendedName>
    <alternativeName>
        <fullName evidence="7">Basal body L-ring protein</fullName>
    </alternativeName>
</protein>
<keyword evidence="6 7" id="KW-0998">Cell outer membrane</keyword>
<dbReference type="AlphaFoldDB" id="A0A1W1HA19"/>
<evidence type="ECO:0000256" key="6">
    <source>
        <dbReference type="ARBA" id="ARBA00023237"/>
    </source>
</evidence>
<name>A0A1W1HA19_9BACT</name>
<evidence type="ECO:0000256" key="8">
    <source>
        <dbReference type="SAM" id="SignalP"/>
    </source>
</evidence>
<dbReference type="GO" id="GO:0009279">
    <property type="term" value="C:cell outer membrane"/>
    <property type="evidence" value="ECO:0007669"/>
    <property type="project" value="UniProtKB-SubCell"/>
</dbReference>
<keyword evidence="9" id="KW-0282">Flagellum</keyword>
<reference evidence="9 10" key="1">
    <citation type="submission" date="2017-03" db="EMBL/GenBank/DDBJ databases">
        <authorList>
            <person name="Afonso C.L."/>
            <person name="Miller P.J."/>
            <person name="Scott M.A."/>
            <person name="Spackman E."/>
            <person name="Goraichik I."/>
            <person name="Dimitrov K.M."/>
            <person name="Suarez D.L."/>
            <person name="Swayne D.E."/>
        </authorList>
    </citation>
    <scope>NUCLEOTIDE SEQUENCE [LARGE SCALE GENOMIC DNA]</scope>
    <source>
        <strain evidence="9">PRJEB14757</strain>
    </source>
</reference>
<evidence type="ECO:0000313" key="9">
    <source>
        <dbReference type="EMBL" id="SLM29228.1"/>
    </source>
</evidence>
<keyword evidence="10" id="KW-1185">Reference proteome</keyword>
<sequence length="247" mass="27169">MNYTDKKTIQFSTAASIVLLFLFLSGCAAVQQETGSAVTPPGISEEPSLQVRYEPLPPSEGSLWTEESDPFFEDTKARQPGDTLIVDIVENATSSMDASTEAKRSTSMDIGVPNFFGYMRQFEALPNPVTKGMLADKIVGTKYDNAYTGEGKSNRNGSITASIAARITEILPNGNYVIYGKRAIKVNQEVQYIVVSGIVRPEDIGDNNKVQSTYLADSRIEYFGHGVIADKQQQGWGTRLFDNLWPF</sequence>
<evidence type="ECO:0000256" key="7">
    <source>
        <dbReference type="HAMAP-Rule" id="MF_00415"/>
    </source>
</evidence>
<keyword evidence="9" id="KW-0969">Cilium</keyword>
<proteinExistence type="inferred from homology"/>
<dbReference type="Pfam" id="PF02107">
    <property type="entry name" value="FlgH"/>
    <property type="match status" value="1"/>
</dbReference>
<evidence type="ECO:0000256" key="5">
    <source>
        <dbReference type="ARBA" id="ARBA00023143"/>
    </source>
</evidence>
<dbReference type="OrthoDB" id="9789227at2"/>
<organism evidence="9 10">
    <name type="scientific">Desulfamplus magnetovallimortis</name>
    <dbReference type="NCBI Taxonomy" id="1246637"/>
    <lineage>
        <taxon>Bacteria</taxon>
        <taxon>Pseudomonadati</taxon>
        <taxon>Thermodesulfobacteriota</taxon>
        <taxon>Desulfobacteria</taxon>
        <taxon>Desulfobacterales</taxon>
        <taxon>Desulfobacteraceae</taxon>
        <taxon>Desulfamplus</taxon>
    </lineage>
</organism>
<dbReference type="RefSeq" id="WP_080806007.1">
    <property type="nucleotide sequence ID" value="NZ_LT828552.1"/>
</dbReference>
<evidence type="ECO:0000256" key="4">
    <source>
        <dbReference type="ARBA" id="ARBA00023136"/>
    </source>
</evidence>
<evidence type="ECO:0000313" key="10">
    <source>
        <dbReference type="Proteomes" id="UP000191931"/>
    </source>
</evidence>
<dbReference type="Proteomes" id="UP000191931">
    <property type="component" value="Unassembled WGS sequence"/>
</dbReference>
<dbReference type="PANTHER" id="PTHR34933:SF1">
    <property type="entry name" value="FLAGELLAR L-RING PROTEIN"/>
    <property type="match status" value="1"/>
</dbReference>
<keyword evidence="5 7" id="KW-0975">Bacterial flagellum</keyword>
<dbReference type="EMBL" id="FWEV01000083">
    <property type="protein sequence ID" value="SLM29228.1"/>
    <property type="molecule type" value="Genomic_DNA"/>
</dbReference>
<gene>
    <name evidence="7 9" type="primary">flgH</name>
    <name evidence="9" type="ORF">MTBBW1_1730026</name>
</gene>
<keyword evidence="3 7" id="KW-0732">Signal</keyword>
<dbReference type="PRINTS" id="PR01008">
    <property type="entry name" value="FLGLRINGFLGH"/>
</dbReference>